<dbReference type="AlphaFoldDB" id="B0D5J4"/>
<dbReference type="KEGG" id="lbc:LACBIDRAFT_317931"/>
<gene>
    <name evidence="2" type="ORF">LACBIDRAFT_317931</name>
</gene>
<proteinExistence type="predicted"/>
<keyword evidence="3" id="KW-1185">Reference proteome</keyword>
<dbReference type="Proteomes" id="UP000001194">
    <property type="component" value="Unassembled WGS sequence"/>
</dbReference>
<evidence type="ECO:0000313" key="3">
    <source>
        <dbReference type="Proteomes" id="UP000001194"/>
    </source>
</evidence>
<dbReference type="EMBL" id="DS547098">
    <property type="protein sequence ID" value="EDR09781.1"/>
    <property type="molecule type" value="Genomic_DNA"/>
</dbReference>
<evidence type="ECO:0000256" key="1">
    <source>
        <dbReference type="SAM" id="MobiDB-lite"/>
    </source>
</evidence>
<dbReference type="GeneID" id="6074939"/>
<organism evidence="3">
    <name type="scientific">Laccaria bicolor (strain S238N-H82 / ATCC MYA-4686)</name>
    <name type="common">Bicoloured deceiver</name>
    <name type="synonym">Laccaria laccata var. bicolor</name>
    <dbReference type="NCBI Taxonomy" id="486041"/>
    <lineage>
        <taxon>Eukaryota</taxon>
        <taxon>Fungi</taxon>
        <taxon>Dikarya</taxon>
        <taxon>Basidiomycota</taxon>
        <taxon>Agaricomycotina</taxon>
        <taxon>Agaricomycetes</taxon>
        <taxon>Agaricomycetidae</taxon>
        <taxon>Agaricales</taxon>
        <taxon>Agaricineae</taxon>
        <taxon>Hydnangiaceae</taxon>
        <taxon>Laccaria</taxon>
    </lineage>
</organism>
<sequence>MRKSADDPEIEEPKKKKVRTSFGPTPEVPIGLVWDSVDYSCSYDSLFTILCEICIYNPRNWTKAFYTFSNQGKLLADGYKKVIRSVDTLENIRNEVCRSLKHDNPVLFPDGATGTDIRDLLYYFFTSDHSVSLGYRRSSCIGCNNNHDMDNPPERVMSVLDGTYKSINDWLQHWLEEPSICDCGSPTIIKRIYDQPPSILAFSLNTSRVAISKSIHIKGINGRSTILPLRGIIYSGGFHFTAYVITPGKEVWYHDGMTTRRNCIKKGHLNEFTEDALKSCREKNSNGAFFERQAVTVIYSKK</sequence>
<feature type="compositionally biased region" description="Basic and acidic residues" evidence="1">
    <location>
        <begin position="1"/>
        <end position="14"/>
    </location>
</feature>
<dbReference type="RefSeq" id="XP_001879166.1">
    <property type="nucleotide sequence ID" value="XM_001879131.1"/>
</dbReference>
<dbReference type="HOGENOM" id="CLU_071345_0_0_1"/>
<feature type="region of interest" description="Disordered" evidence="1">
    <location>
        <begin position="1"/>
        <end position="22"/>
    </location>
</feature>
<protein>
    <submittedName>
        <fullName evidence="2">Predicted protein</fullName>
    </submittedName>
</protein>
<dbReference type="OrthoDB" id="2884438at2759"/>
<name>B0D5J4_LACBS</name>
<dbReference type="InParanoid" id="B0D5J4"/>
<reference evidence="2 3" key="1">
    <citation type="journal article" date="2008" name="Nature">
        <title>The genome of Laccaria bicolor provides insights into mycorrhizal symbiosis.</title>
        <authorList>
            <person name="Martin F."/>
            <person name="Aerts A."/>
            <person name="Ahren D."/>
            <person name="Brun A."/>
            <person name="Danchin E.G.J."/>
            <person name="Duchaussoy F."/>
            <person name="Gibon J."/>
            <person name="Kohler A."/>
            <person name="Lindquist E."/>
            <person name="Pereda V."/>
            <person name="Salamov A."/>
            <person name="Shapiro H.J."/>
            <person name="Wuyts J."/>
            <person name="Blaudez D."/>
            <person name="Buee M."/>
            <person name="Brokstein P."/>
            <person name="Canbaeck B."/>
            <person name="Cohen D."/>
            <person name="Courty P.E."/>
            <person name="Coutinho P.M."/>
            <person name="Delaruelle C."/>
            <person name="Detter J.C."/>
            <person name="Deveau A."/>
            <person name="DiFazio S."/>
            <person name="Duplessis S."/>
            <person name="Fraissinet-Tachet L."/>
            <person name="Lucic E."/>
            <person name="Frey-Klett P."/>
            <person name="Fourrey C."/>
            <person name="Feussner I."/>
            <person name="Gay G."/>
            <person name="Grimwood J."/>
            <person name="Hoegger P.J."/>
            <person name="Jain P."/>
            <person name="Kilaru S."/>
            <person name="Labbe J."/>
            <person name="Lin Y.C."/>
            <person name="Legue V."/>
            <person name="Le Tacon F."/>
            <person name="Marmeisse R."/>
            <person name="Melayah D."/>
            <person name="Montanini B."/>
            <person name="Muratet M."/>
            <person name="Nehls U."/>
            <person name="Niculita-Hirzel H."/>
            <person name="Oudot-Le Secq M.P."/>
            <person name="Peter M."/>
            <person name="Quesneville H."/>
            <person name="Rajashekar B."/>
            <person name="Reich M."/>
            <person name="Rouhier N."/>
            <person name="Schmutz J."/>
            <person name="Yin T."/>
            <person name="Chalot M."/>
            <person name="Henrissat B."/>
            <person name="Kuees U."/>
            <person name="Lucas S."/>
            <person name="Van de Peer Y."/>
            <person name="Podila G.K."/>
            <person name="Polle A."/>
            <person name="Pukkila P.J."/>
            <person name="Richardson P.M."/>
            <person name="Rouze P."/>
            <person name="Sanders I.R."/>
            <person name="Stajich J.E."/>
            <person name="Tunlid A."/>
            <person name="Tuskan G."/>
            <person name="Grigoriev I.V."/>
        </authorList>
    </citation>
    <scope>NUCLEOTIDE SEQUENCE [LARGE SCALE GENOMIC DNA]</scope>
    <source>
        <strain evidence="3">S238N-H82 / ATCC MYA-4686</strain>
    </source>
</reference>
<evidence type="ECO:0000313" key="2">
    <source>
        <dbReference type="EMBL" id="EDR09781.1"/>
    </source>
</evidence>
<accession>B0D5J4</accession>